<dbReference type="OrthoDB" id="10526647at2759"/>
<dbReference type="AlphaFoldDB" id="A0A7D9DQX5"/>
<reference evidence="1" key="1">
    <citation type="submission" date="2020-04" db="EMBL/GenBank/DDBJ databases">
        <authorList>
            <person name="Alioto T."/>
            <person name="Alioto T."/>
            <person name="Gomez Garrido J."/>
        </authorList>
    </citation>
    <scope>NUCLEOTIDE SEQUENCE</scope>
    <source>
        <strain evidence="1">A484AB</strain>
    </source>
</reference>
<sequence>MAMYALAITPLIKRLKEQAPNASQVWFADDSSAAGRLRALRVWWQRLTILGPEFGYFPNASKTTMVVKEEFFDQAKDLFKETGIKITTDGHKILGAACIVMSINLSLKSQIRAGLKDTTCLLEKYMNTFCYIETPPTLHQSIINVNY</sequence>
<keyword evidence="2" id="KW-1185">Reference proteome</keyword>
<proteinExistence type="predicted"/>
<evidence type="ECO:0000313" key="1">
    <source>
        <dbReference type="EMBL" id="CAB3991272.1"/>
    </source>
</evidence>
<dbReference type="EMBL" id="CACRXK020001818">
    <property type="protein sequence ID" value="CAB3991272.1"/>
    <property type="molecule type" value="Genomic_DNA"/>
</dbReference>
<comment type="caution">
    <text evidence="1">The sequence shown here is derived from an EMBL/GenBank/DDBJ whole genome shotgun (WGS) entry which is preliminary data.</text>
</comment>
<protein>
    <submittedName>
        <fullName evidence="1">Uncharacterized protein</fullName>
    </submittedName>
</protein>
<name>A0A7D9DQX5_PARCT</name>
<accession>A0A7D9DQX5</accession>
<evidence type="ECO:0000313" key="2">
    <source>
        <dbReference type="Proteomes" id="UP001152795"/>
    </source>
</evidence>
<gene>
    <name evidence="1" type="ORF">PACLA_8A044799</name>
</gene>
<organism evidence="1 2">
    <name type="scientific">Paramuricea clavata</name>
    <name type="common">Red gorgonian</name>
    <name type="synonym">Violescent sea-whip</name>
    <dbReference type="NCBI Taxonomy" id="317549"/>
    <lineage>
        <taxon>Eukaryota</taxon>
        <taxon>Metazoa</taxon>
        <taxon>Cnidaria</taxon>
        <taxon>Anthozoa</taxon>
        <taxon>Octocorallia</taxon>
        <taxon>Malacalcyonacea</taxon>
        <taxon>Plexauridae</taxon>
        <taxon>Paramuricea</taxon>
    </lineage>
</organism>
<dbReference type="Proteomes" id="UP001152795">
    <property type="component" value="Unassembled WGS sequence"/>
</dbReference>